<evidence type="ECO:0000256" key="7">
    <source>
        <dbReference type="ARBA" id="ARBA00024915"/>
    </source>
</evidence>
<dbReference type="GO" id="GO:0032259">
    <property type="term" value="P:methylation"/>
    <property type="evidence" value="ECO:0007669"/>
    <property type="project" value="UniProtKB-KW"/>
</dbReference>
<evidence type="ECO:0000256" key="4">
    <source>
        <dbReference type="ARBA" id="ARBA00022679"/>
    </source>
</evidence>
<dbReference type="Proteomes" id="UP001152300">
    <property type="component" value="Unassembled WGS sequence"/>
</dbReference>
<evidence type="ECO:0000313" key="10">
    <source>
        <dbReference type="Proteomes" id="UP001152300"/>
    </source>
</evidence>
<dbReference type="PANTHER" id="PTHR11727">
    <property type="entry name" value="DIMETHYLADENOSINE TRANSFERASE"/>
    <property type="match status" value="1"/>
</dbReference>
<dbReference type="InterPro" id="IPR029063">
    <property type="entry name" value="SAM-dependent_MTases_sf"/>
</dbReference>
<keyword evidence="4" id="KW-0808">Transferase</keyword>
<dbReference type="GO" id="GO:0006391">
    <property type="term" value="P:transcription initiation at mitochondrial promoter"/>
    <property type="evidence" value="ECO:0007669"/>
    <property type="project" value="TreeGrafter"/>
</dbReference>
<dbReference type="GO" id="GO:0008168">
    <property type="term" value="F:methyltransferase activity"/>
    <property type="evidence" value="ECO:0007669"/>
    <property type="project" value="UniProtKB-KW"/>
</dbReference>
<dbReference type="GO" id="GO:0003723">
    <property type="term" value="F:RNA binding"/>
    <property type="evidence" value="ECO:0007669"/>
    <property type="project" value="UniProtKB-KW"/>
</dbReference>
<name>A0A9X0DHV7_9HELO</name>
<organism evidence="9 10">
    <name type="scientific">Sclerotinia nivalis</name>
    <dbReference type="NCBI Taxonomy" id="352851"/>
    <lineage>
        <taxon>Eukaryota</taxon>
        <taxon>Fungi</taxon>
        <taxon>Dikarya</taxon>
        <taxon>Ascomycota</taxon>
        <taxon>Pezizomycotina</taxon>
        <taxon>Leotiomycetes</taxon>
        <taxon>Helotiales</taxon>
        <taxon>Sclerotiniaceae</taxon>
        <taxon>Sclerotinia</taxon>
    </lineage>
</organism>
<dbReference type="AlphaFoldDB" id="A0A9X0DHV7"/>
<gene>
    <name evidence="9" type="ORF">OCU04_007946</name>
</gene>
<dbReference type="InterPro" id="IPR001737">
    <property type="entry name" value="KsgA/Erm"/>
</dbReference>
<dbReference type="GO" id="GO:0034246">
    <property type="term" value="F:mitochondrial transcription factor activity"/>
    <property type="evidence" value="ECO:0007669"/>
    <property type="project" value="TreeGrafter"/>
</dbReference>
<keyword evidence="10" id="KW-1185">Reference proteome</keyword>
<feature type="compositionally biased region" description="Acidic residues" evidence="8">
    <location>
        <begin position="190"/>
        <end position="202"/>
    </location>
</feature>
<feature type="compositionally biased region" description="Polar residues" evidence="8">
    <location>
        <begin position="39"/>
        <end position="48"/>
    </location>
</feature>
<evidence type="ECO:0000256" key="1">
    <source>
        <dbReference type="ARBA" id="ARBA00004173"/>
    </source>
</evidence>
<dbReference type="GO" id="GO:0005759">
    <property type="term" value="C:mitochondrial matrix"/>
    <property type="evidence" value="ECO:0007669"/>
    <property type="project" value="TreeGrafter"/>
</dbReference>
<evidence type="ECO:0000256" key="5">
    <source>
        <dbReference type="ARBA" id="ARBA00022691"/>
    </source>
</evidence>
<comment type="subcellular location">
    <subcellularLocation>
        <location evidence="1">Mitochondrion</location>
    </subcellularLocation>
</comment>
<feature type="compositionally biased region" description="Basic and acidic residues" evidence="8">
    <location>
        <begin position="180"/>
        <end position="189"/>
    </location>
</feature>
<proteinExistence type="predicted"/>
<feature type="region of interest" description="Disordered" evidence="8">
    <location>
        <begin position="39"/>
        <end position="202"/>
    </location>
</feature>
<keyword evidence="3" id="KW-0489">Methyltransferase</keyword>
<evidence type="ECO:0000256" key="3">
    <source>
        <dbReference type="ARBA" id="ARBA00022603"/>
    </source>
</evidence>
<evidence type="ECO:0000256" key="2">
    <source>
        <dbReference type="ARBA" id="ARBA00013836"/>
    </source>
</evidence>
<dbReference type="SUPFAM" id="SSF53335">
    <property type="entry name" value="S-adenosyl-L-methionine-dependent methyltransferases"/>
    <property type="match status" value="1"/>
</dbReference>
<dbReference type="GO" id="GO:0034245">
    <property type="term" value="C:mitochondrial DNA-directed RNA polymerase complex"/>
    <property type="evidence" value="ECO:0007669"/>
    <property type="project" value="TreeGrafter"/>
</dbReference>
<sequence length="786" mass="89818">MFRIYSRSCRSNLLKCPVILQHSHLRQIHCSSSFNLPKTSKSSDILTSTDDDPPAKRTRRKTVSSKTVEETDASLMKAKKAVGRKSVTSEGVEGEDESGVKPVKRRRKKLASDESVEGEDVSAVEPVKRRRKKSSTEEPVEGQDGTAVEPVKRRSKKLTSDENLEGKDGTAVQTVKPKRGRSEQAKDLEPELEPEEEPGDEVEANGNEFIKIPIALRRYLSKAHVAGSAMGDRTRVNILNEALCDDIIDRFGSSLLKHTGCDIIDINPGLGIWSSKIHDFLKPRTHLLMEPDAKKYLPYLQPLLDAEGSTYQHIPKSGTVWEHLRHVTTPEFLPHQVKLSPDDPKINEPNNTLLVIANLAHYPRKKYRGFESMSQLVMYQLLAAARSHALFHEYGLIRMLIWIPDVEKTSWLVRHIAQMRKNAVEAQITTKYIREIASSTVDNHRFVRDSEVALNNSIDVVRNMDKMGITTPEHRQGPMEVAARQSLATGGHQVKSGDFERFRRGWIAEYEDLQRRLDEGTLIQFEEEPVDKVKKVKPGKEKRNYTEEYARYVFLKSKKRVINSHGRLTEDLINDYNNMNQLHSKLMKEDSSLEDMEKSRDELKAMIEAYEDKITNLPLAAHKIYAVRLDGARIRTEFEKREVEPLKVYVKEFKPESELCLLDIEPQALWPILRQNYPQNFDVFEYIIGTIYAHPIDTVHESLENLWPGALDYIADKCPSLTDPSKGGSFDLKHLSVRCLTTEMLKEIMEAWMKWPFRPSRFELMTKSGSMVHDADSLEDDVLEGP</sequence>
<keyword evidence="5" id="KW-0949">S-adenosyl-L-methionine</keyword>
<evidence type="ECO:0000256" key="6">
    <source>
        <dbReference type="ARBA" id="ARBA00022884"/>
    </source>
</evidence>
<dbReference type="PANTHER" id="PTHR11727:SF17">
    <property type="entry name" value="DIMETHYLADENOSINE TRANSFERASE 1, MITOCHONDRIAL"/>
    <property type="match status" value="1"/>
</dbReference>
<evidence type="ECO:0000313" key="9">
    <source>
        <dbReference type="EMBL" id="KAJ8064111.1"/>
    </source>
</evidence>
<protein>
    <recommendedName>
        <fullName evidence="2">Mitochondrial transcription factor 1</fullName>
    </recommendedName>
</protein>
<comment type="caution">
    <text evidence="9">The sequence shown here is derived from an EMBL/GenBank/DDBJ whole genome shotgun (WGS) entry which is preliminary data.</text>
</comment>
<dbReference type="OrthoDB" id="16079at2759"/>
<feature type="compositionally biased region" description="Basic and acidic residues" evidence="8">
    <location>
        <begin position="158"/>
        <end position="168"/>
    </location>
</feature>
<evidence type="ECO:0000256" key="8">
    <source>
        <dbReference type="SAM" id="MobiDB-lite"/>
    </source>
</evidence>
<reference evidence="9" key="1">
    <citation type="submission" date="2022-11" db="EMBL/GenBank/DDBJ databases">
        <title>Genome Resource of Sclerotinia nivalis Strain SnTB1, a Plant Pathogen Isolated from American Ginseng.</title>
        <authorList>
            <person name="Fan S."/>
        </authorList>
    </citation>
    <scope>NUCLEOTIDE SEQUENCE</scope>
    <source>
        <strain evidence="9">SnTB1</strain>
    </source>
</reference>
<dbReference type="InterPro" id="IPR023165">
    <property type="entry name" value="rRNA_Ade_diMease-like_C"/>
</dbReference>
<comment type="function">
    <text evidence="7">Mitochondrial transcription factor that confers selective promoter recognition on the core subunit of the yeast mitochondrial RNA polymerase. Interacts with DNA in a non-specific manner.</text>
</comment>
<dbReference type="EMBL" id="JAPEIS010000008">
    <property type="protein sequence ID" value="KAJ8064111.1"/>
    <property type="molecule type" value="Genomic_DNA"/>
</dbReference>
<dbReference type="Gene3D" id="3.40.50.150">
    <property type="entry name" value="Vaccinia Virus protein VP39"/>
    <property type="match status" value="1"/>
</dbReference>
<keyword evidence="6" id="KW-0694">RNA-binding</keyword>
<dbReference type="Gene3D" id="1.10.8.100">
    <property type="entry name" value="Ribosomal RNA adenine dimethylase-like, domain 2"/>
    <property type="match status" value="1"/>
</dbReference>
<accession>A0A9X0DHV7</accession>